<organism evidence="2 3">
    <name type="scientific">Mixta hanseatica</name>
    <dbReference type="NCBI Taxonomy" id="2872648"/>
    <lineage>
        <taxon>Bacteria</taxon>
        <taxon>Pseudomonadati</taxon>
        <taxon>Pseudomonadota</taxon>
        <taxon>Gammaproteobacteria</taxon>
        <taxon>Enterobacterales</taxon>
        <taxon>Erwiniaceae</taxon>
        <taxon>Mixta</taxon>
    </lineage>
</organism>
<proteinExistence type="predicted"/>
<reference evidence="2" key="1">
    <citation type="submission" date="2021-09" db="EMBL/GenBank/DDBJ databases">
        <title>First case of bloodstream infection caused by Mixta hanseatica sp. nov., a member of the Erwiniaceae family.</title>
        <authorList>
            <person name="Both A."/>
            <person name="Huang J."/>
            <person name="Wenzel P."/>
            <person name="Aepfelbacher M."/>
            <person name="Rohde H."/>
            <person name="Christner M."/>
            <person name="Hentschke M."/>
        </authorList>
    </citation>
    <scope>NUCLEOTIDE SEQUENCE</scope>
    <source>
        <strain evidence="2">X22927</strain>
    </source>
</reference>
<feature type="region of interest" description="Disordered" evidence="1">
    <location>
        <begin position="1"/>
        <end position="28"/>
    </location>
</feature>
<feature type="compositionally biased region" description="Low complexity" evidence="1">
    <location>
        <begin position="1"/>
        <end position="14"/>
    </location>
</feature>
<evidence type="ECO:0000313" key="3">
    <source>
        <dbReference type="Proteomes" id="UP001056635"/>
    </source>
</evidence>
<sequence>MNQSSAAQAYQKQQAELKRQREEMREKAKDFDFISMMLQKLGGVKS</sequence>
<dbReference type="EMBL" id="CP082904">
    <property type="protein sequence ID" value="UQY45029.1"/>
    <property type="molecule type" value="Genomic_DNA"/>
</dbReference>
<keyword evidence="3" id="KW-1185">Reference proteome</keyword>
<evidence type="ECO:0000256" key="1">
    <source>
        <dbReference type="SAM" id="MobiDB-lite"/>
    </source>
</evidence>
<dbReference type="Proteomes" id="UP001056635">
    <property type="component" value="Chromosome"/>
</dbReference>
<protein>
    <submittedName>
        <fullName evidence="2">Uncharacterized protein</fullName>
    </submittedName>
</protein>
<evidence type="ECO:0000313" key="2">
    <source>
        <dbReference type="EMBL" id="UQY45029.1"/>
    </source>
</evidence>
<dbReference type="RefSeq" id="WP_249893610.1">
    <property type="nucleotide sequence ID" value="NZ_CP082904.1"/>
</dbReference>
<feature type="compositionally biased region" description="Basic and acidic residues" evidence="1">
    <location>
        <begin position="15"/>
        <end position="28"/>
    </location>
</feature>
<name>A0ABY4RAC1_9GAMM</name>
<gene>
    <name evidence="2" type="ORF">K6958_04930</name>
</gene>
<accession>A0ABY4RAC1</accession>